<evidence type="ECO:0000313" key="3">
    <source>
        <dbReference type="EMBL" id="KAK3293126.1"/>
    </source>
</evidence>
<sequence length="91" mass="10099">MESEPQPQQTVTLTELFLRTGILALKVLIPMIWLQSKLSPIQFLIGGTVLVLVAFLFDFSPTQDSGSPSSVRPSNLRYPGRVESPRTNEPD</sequence>
<comment type="caution">
    <text evidence="3">The sequence shown here is derived from an EMBL/GenBank/DDBJ whole genome shotgun (WGS) entry which is preliminary data.</text>
</comment>
<organism evidence="3 4">
    <name type="scientific">Chaetomium fimeti</name>
    <dbReference type="NCBI Taxonomy" id="1854472"/>
    <lineage>
        <taxon>Eukaryota</taxon>
        <taxon>Fungi</taxon>
        <taxon>Dikarya</taxon>
        <taxon>Ascomycota</taxon>
        <taxon>Pezizomycotina</taxon>
        <taxon>Sordariomycetes</taxon>
        <taxon>Sordariomycetidae</taxon>
        <taxon>Sordariales</taxon>
        <taxon>Chaetomiaceae</taxon>
        <taxon>Chaetomium</taxon>
    </lineage>
</organism>
<keyword evidence="2" id="KW-1133">Transmembrane helix</keyword>
<feature type="transmembrane region" description="Helical" evidence="2">
    <location>
        <begin position="16"/>
        <end position="34"/>
    </location>
</feature>
<keyword evidence="2" id="KW-0812">Transmembrane</keyword>
<accession>A0AAE0HB00</accession>
<dbReference type="EMBL" id="JAUEPN010000006">
    <property type="protein sequence ID" value="KAK3293126.1"/>
    <property type="molecule type" value="Genomic_DNA"/>
</dbReference>
<dbReference type="RefSeq" id="XP_062656640.1">
    <property type="nucleotide sequence ID" value="XM_062799347.1"/>
</dbReference>
<protein>
    <submittedName>
        <fullName evidence="3">Uncharacterized protein</fullName>
    </submittedName>
</protein>
<evidence type="ECO:0000256" key="1">
    <source>
        <dbReference type="SAM" id="MobiDB-lite"/>
    </source>
</evidence>
<name>A0AAE0HB00_9PEZI</name>
<reference evidence="3" key="2">
    <citation type="submission" date="2023-06" db="EMBL/GenBank/DDBJ databases">
        <authorList>
            <consortium name="Lawrence Berkeley National Laboratory"/>
            <person name="Haridas S."/>
            <person name="Hensen N."/>
            <person name="Bonometti L."/>
            <person name="Westerberg I."/>
            <person name="Brannstrom I.O."/>
            <person name="Guillou S."/>
            <person name="Cros-Aarteil S."/>
            <person name="Calhoun S."/>
            <person name="Kuo A."/>
            <person name="Mondo S."/>
            <person name="Pangilinan J."/>
            <person name="Riley R."/>
            <person name="Labutti K."/>
            <person name="Andreopoulos B."/>
            <person name="Lipzen A."/>
            <person name="Chen C."/>
            <person name="Yanf M."/>
            <person name="Daum C."/>
            <person name="Ng V."/>
            <person name="Clum A."/>
            <person name="Steindorff A."/>
            <person name="Ohm R."/>
            <person name="Martin F."/>
            <person name="Silar P."/>
            <person name="Natvig D."/>
            <person name="Lalanne C."/>
            <person name="Gautier V."/>
            <person name="Ament-Velasquez S.L."/>
            <person name="Kruys A."/>
            <person name="Hutchinson M.I."/>
            <person name="Powell A.J."/>
            <person name="Barry K."/>
            <person name="Miller A.N."/>
            <person name="Grigoriev I.V."/>
            <person name="Debuchy R."/>
            <person name="Gladieux P."/>
            <person name="Thoren M.H."/>
            <person name="Johannesson H."/>
        </authorList>
    </citation>
    <scope>NUCLEOTIDE SEQUENCE</scope>
    <source>
        <strain evidence="3">CBS 168.71</strain>
    </source>
</reference>
<dbReference type="Proteomes" id="UP001278766">
    <property type="component" value="Unassembled WGS sequence"/>
</dbReference>
<reference evidence="3" key="1">
    <citation type="journal article" date="2023" name="Mol. Phylogenet. Evol.">
        <title>Genome-scale phylogeny and comparative genomics of the fungal order Sordariales.</title>
        <authorList>
            <person name="Hensen N."/>
            <person name="Bonometti L."/>
            <person name="Westerberg I."/>
            <person name="Brannstrom I.O."/>
            <person name="Guillou S."/>
            <person name="Cros-Aarteil S."/>
            <person name="Calhoun S."/>
            <person name="Haridas S."/>
            <person name="Kuo A."/>
            <person name="Mondo S."/>
            <person name="Pangilinan J."/>
            <person name="Riley R."/>
            <person name="LaButti K."/>
            <person name="Andreopoulos B."/>
            <person name="Lipzen A."/>
            <person name="Chen C."/>
            <person name="Yan M."/>
            <person name="Daum C."/>
            <person name="Ng V."/>
            <person name="Clum A."/>
            <person name="Steindorff A."/>
            <person name="Ohm R.A."/>
            <person name="Martin F."/>
            <person name="Silar P."/>
            <person name="Natvig D.O."/>
            <person name="Lalanne C."/>
            <person name="Gautier V."/>
            <person name="Ament-Velasquez S.L."/>
            <person name="Kruys A."/>
            <person name="Hutchinson M.I."/>
            <person name="Powell A.J."/>
            <person name="Barry K."/>
            <person name="Miller A.N."/>
            <person name="Grigoriev I.V."/>
            <person name="Debuchy R."/>
            <person name="Gladieux P."/>
            <person name="Hiltunen Thoren M."/>
            <person name="Johannesson H."/>
        </authorList>
    </citation>
    <scope>NUCLEOTIDE SEQUENCE</scope>
    <source>
        <strain evidence="3">CBS 168.71</strain>
    </source>
</reference>
<keyword evidence="4" id="KW-1185">Reference proteome</keyword>
<evidence type="ECO:0000256" key="2">
    <source>
        <dbReference type="SAM" id="Phobius"/>
    </source>
</evidence>
<feature type="region of interest" description="Disordered" evidence="1">
    <location>
        <begin position="61"/>
        <end position="91"/>
    </location>
</feature>
<keyword evidence="2" id="KW-0472">Membrane</keyword>
<feature type="compositionally biased region" description="Polar residues" evidence="1">
    <location>
        <begin position="61"/>
        <end position="73"/>
    </location>
</feature>
<feature type="transmembrane region" description="Helical" evidence="2">
    <location>
        <begin position="41"/>
        <end position="59"/>
    </location>
</feature>
<dbReference type="GeneID" id="87836295"/>
<dbReference type="AlphaFoldDB" id="A0AAE0HB00"/>
<evidence type="ECO:0000313" key="4">
    <source>
        <dbReference type="Proteomes" id="UP001278766"/>
    </source>
</evidence>
<proteinExistence type="predicted"/>
<gene>
    <name evidence="3" type="ORF">B0H64DRAFT_206344</name>
</gene>